<keyword evidence="2" id="KW-0808">Transferase</keyword>
<dbReference type="GO" id="GO:0016746">
    <property type="term" value="F:acyltransferase activity"/>
    <property type="evidence" value="ECO:0007669"/>
    <property type="project" value="UniProtKB-KW"/>
</dbReference>
<gene>
    <name evidence="2" type="ORF">ACFP73_01445</name>
</gene>
<dbReference type="PANTHER" id="PTHR47237">
    <property type="entry name" value="SLL0310 PROTEIN"/>
    <property type="match status" value="1"/>
</dbReference>
<accession>A0ABW1VKF8</accession>
<dbReference type="Pfam" id="PF13508">
    <property type="entry name" value="Acetyltransf_7"/>
    <property type="match status" value="1"/>
</dbReference>
<dbReference type="Proteomes" id="UP001596215">
    <property type="component" value="Unassembled WGS sequence"/>
</dbReference>
<keyword evidence="2" id="KW-0012">Acyltransferase</keyword>
<dbReference type="SUPFAM" id="SSF55729">
    <property type="entry name" value="Acyl-CoA N-acyltransferases (Nat)"/>
    <property type="match status" value="1"/>
</dbReference>
<dbReference type="EMBL" id="JBHSUC010000001">
    <property type="protein sequence ID" value="MFC6360775.1"/>
    <property type="molecule type" value="Genomic_DNA"/>
</dbReference>
<dbReference type="RefSeq" id="WP_343877418.1">
    <property type="nucleotide sequence ID" value="NZ_BAAAFW010000059.1"/>
</dbReference>
<dbReference type="InterPro" id="IPR000182">
    <property type="entry name" value="GNAT_dom"/>
</dbReference>
<dbReference type="InterPro" id="IPR016181">
    <property type="entry name" value="Acyl_CoA_acyltransferase"/>
</dbReference>
<keyword evidence="3" id="KW-1185">Reference proteome</keyword>
<organism evidence="2 3">
    <name type="scientific">Tatumella punctata</name>
    <dbReference type="NCBI Taxonomy" id="399969"/>
    <lineage>
        <taxon>Bacteria</taxon>
        <taxon>Pseudomonadati</taxon>
        <taxon>Pseudomonadota</taxon>
        <taxon>Gammaproteobacteria</taxon>
        <taxon>Enterobacterales</taxon>
        <taxon>Erwiniaceae</taxon>
        <taxon>Tatumella</taxon>
    </lineage>
</organism>
<feature type="domain" description="N-acetyltransferase" evidence="1">
    <location>
        <begin position="3"/>
        <end position="134"/>
    </location>
</feature>
<evidence type="ECO:0000313" key="3">
    <source>
        <dbReference type="Proteomes" id="UP001596215"/>
    </source>
</evidence>
<name>A0ABW1VKF8_9GAMM</name>
<dbReference type="PANTHER" id="PTHR47237:SF2">
    <property type="entry name" value="BLL4206 PROTEIN"/>
    <property type="match status" value="1"/>
</dbReference>
<proteinExistence type="predicted"/>
<evidence type="ECO:0000259" key="1">
    <source>
        <dbReference type="PROSITE" id="PS51186"/>
    </source>
</evidence>
<dbReference type="InterPro" id="IPR052729">
    <property type="entry name" value="Acyl/Acetyltrans_Enzymes"/>
</dbReference>
<dbReference type="EC" id="2.3.1.-" evidence="2"/>
<reference evidence="3" key="1">
    <citation type="journal article" date="2019" name="Int. J. Syst. Evol. Microbiol.">
        <title>The Global Catalogue of Microorganisms (GCM) 10K type strain sequencing project: providing services to taxonomists for standard genome sequencing and annotation.</title>
        <authorList>
            <consortium name="The Broad Institute Genomics Platform"/>
            <consortium name="The Broad Institute Genome Sequencing Center for Infectious Disease"/>
            <person name="Wu L."/>
            <person name="Ma J."/>
        </authorList>
    </citation>
    <scope>NUCLEOTIDE SEQUENCE [LARGE SCALE GENOMIC DNA]</scope>
    <source>
        <strain evidence="3">CGMCC 4.1530</strain>
    </source>
</reference>
<evidence type="ECO:0000313" key="2">
    <source>
        <dbReference type="EMBL" id="MFC6360775.1"/>
    </source>
</evidence>
<dbReference type="InterPro" id="IPR041496">
    <property type="entry name" value="YitH/HolE_GNAT"/>
</dbReference>
<dbReference type="PROSITE" id="PS51186">
    <property type="entry name" value="GNAT"/>
    <property type="match status" value="1"/>
</dbReference>
<dbReference type="Gene3D" id="3.40.630.30">
    <property type="match status" value="1"/>
</dbReference>
<protein>
    <submittedName>
        <fullName evidence="2">GNAT family N-acetyltransferase</fullName>
        <ecNumber evidence="2">2.3.1.-</ecNumber>
    </submittedName>
</protein>
<comment type="caution">
    <text evidence="2">The sequence shown here is derived from an EMBL/GenBank/DDBJ whole genome shotgun (WGS) entry which is preliminary data.</text>
</comment>
<dbReference type="CDD" id="cd04301">
    <property type="entry name" value="NAT_SF"/>
    <property type="match status" value="1"/>
</dbReference>
<dbReference type="Pfam" id="PF18014">
    <property type="entry name" value="Acetyltransf_18"/>
    <property type="match status" value="1"/>
</dbReference>
<dbReference type="Gene3D" id="3.40.630.90">
    <property type="match status" value="1"/>
</dbReference>
<sequence length="284" mass="31387">MTIELRSMQETDLAQGFRLSQQVSWPHRYQDWQQALSLGEGVVAENQHGVVGCALLWQWGEARSTLGLVIVDPACQGQGIGKQLMQALLEKAAGGNVRLHATEMGKGLYQKYGFVVQCSVFQHQTAQLPEISAPRPDATAGETVRPLRREELPALIEQDYQAHGLYRPALWQDLLQSADALLVLENPARPLGYMVIRKFGRGHVIGPMLAADESSARKLFGYAAAQLTGQFVRIDTYGNTAFSDWLSECGLPVVDVPLMMVRGTPWQRKPEAMADFSFMSQAMG</sequence>